<evidence type="ECO:0000256" key="7">
    <source>
        <dbReference type="ARBA" id="ARBA00023157"/>
    </source>
</evidence>
<dbReference type="FunFam" id="3.30.2460.20:FF:000001">
    <property type="entry name" value="Wnt homolog"/>
    <property type="match status" value="1"/>
</dbReference>
<evidence type="ECO:0000256" key="5">
    <source>
        <dbReference type="ARBA" id="ARBA00022530"/>
    </source>
</evidence>
<dbReference type="PRINTS" id="PR01349">
    <property type="entry name" value="WNTPROTEIN"/>
</dbReference>
<dbReference type="AlphaFoldDB" id="A0A3S1B792"/>
<evidence type="ECO:0000256" key="9">
    <source>
        <dbReference type="ARBA" id="ARBA00023288"/>
    </source>
</evidence>
<dbReference type="PANTHER" id="PTHR12027">
    <property type="entry name" value="WNT RELATED"/>
    <property type="match status" value="1"/>
</dbReference>
<accession>A0A3S1B792</accession>
<gene>
    <name evidence="11" type="ORF">EGW08_014578</name>
</gene>
<sequence>ILSCFPRALSSVVALGANIICNKIPGLAPKQRLICRSRPNAIVAIGDGAKLGASECRYQFKNMRWNCSNIDSEASMFGYEKLGGTKEASFVYAITTAGVTYAITQACSLGNLQNCGCDENKRDGRLTSDGWRWGGCSADIKYGLRMTRKFMDAREVTKTARSLMNLHNNRAGRKAVKDNLHKECKCHGVSGSCTLKTCWTTLPDFRRIGDALLKRYRRSKLVEGYMGSRLRRPITLFMKRSKRPHRKPRRSHLVYLEKSPNYCDPDPSTGSLGTAGRSCNRASQGPDGCDLMCCGRGYNTHQYTRVWQCSCKFHWCCHVECESCSERTEQYTCK</sequence>
<comment type="subcellular location">
    <subcellularLocation>
        <location evidence="1 10">Secreted</location>
        <location evidence="1 10">Extracellular space</location>
        <location evidence="1 10">Extracellular matrix</location>
    </subcellularLocation>
</comment>
<dbReference type="PROSITE" id="PS00246">
    <property type="entry name" value="WNT1"/>
    <property type="match status" value="1"/>
</dbReference>
<dbReference type="InterPro" id="IPR043158">
    <property type="entry name" value="Wnt_C"/>
</dbReference>
<dbReference type="Pfam" id="PF00110">
    <property type="entry name" value="wnt"/>
    <property type="match status" value="1"/>
</dbReference>
<dbReference type="STRING" id="188477.A0A3S1B792"/>
<dbReference type="GO" id="GO:0060070">
    <property type="term" value="P:canonical Wnt signaling pathway"/>
    <property type="evidence" value="ECO:0007669"/>
    <property type="project" value="TreeGrafter"/>
</dbReference>
<evidence type="ECO:0000256" key="2">
    <source>
        <dbReference type="ARBA" id="ARBA00005683"/>
    </source>
</evidence>
<dbReference type="EMBL" id="RQTK01000562">
    <property type="protein sequence ID" value="RUS77655.1"/>
    <property type="molecule type" value="Genomic_DNA"/>
</dbReference>
<keyword evidence="5" id="KW-0272">Extracellular matrix</keyword>
<evidence type="ECO:0000313" key="11">
    <source>
        <dbReference type="EMBL" id="RUS77655.1"/>
    </source>
</evidence>
<organism evidence="11 12">
    <name type="scientific">Elysia chlorotica</name>
    <name type="common">Eastern emerald elysia</name>
    <name type="synonym">Sea slug</name>
    <dbReference type="NCBI Taxonomy" id="188477"/>
    <lineage>
        <taxon>Eukaryota</taxon>
        <taxon>Metazoa</taxon>
        <taxon>Spiralia</taxon>
        <taxon>Lophotrochozoa</taxon>
        <taxon>Mollusca</taxon>
        <taxon>Gastropoda</taxon>
        <taxon>Heterobranchia</taxon>
        <taxon>Euthyneura</taxon>
        <taxon>Panpulmonata</taxon>
        <taxon>Sacoglossa</taxon>
        <taxon>Placobranchoidea</taxon>
        <taxon>Plakobranchidae</taxon>
        <taxon>Elysia</taxon>
    </lineage>
</organism>
<keyword evidence="6 10" id="KW-0879">Wnt signaling pathway</keyword>
<protein>
    <recommendedName>
        <fullName evidence="10">Protein Wnt</fullName>
    </recommendedName>
</protein>
<dbReference type="InterPro" id="IPR018161">
    <property type="entry name" value="Wnt_CS"/>
</dbReference>
<evidence type="ECO:0000256" key="10">
    <source>
        <dbReference type="RuleBase" id="RU003500"/>
    </source>
</evidence>
<dbReference type="Proteomes" id="UP000271974">
    <property type="component" value="Unassembled WGS sequence"/>
</dbReference>
<dbReference type="GO" id="GO:0030182">
    <property type="term" value="P:neuron differentiation"/>
    <property type="evidence" value="ECO:0007669"/>
    <property type="project" value="TreeGrafter"/>
</dbReference>
<keyword evidence="4" id="KW-0964">Secreted</keyword>
<dbReference type="GO" id="GO:0046330">
    <property type="term" value="P:positive regulation of JNK cascade"/>
    <property type="evidence" value="ECO:0007669"/>
    <property type="project" value="TreeGrafter"/>
</dbReference>
<evidence type="ECO:0000256" key="4">
    <source>
        <dbReference type="ARBA" id="ARBA00022525"/>
    </source>
</evidence>
<dbReference type="InterPro" id="IPR005817">
    <property type="entry name" value="Wnt"/>
</dbReference>
<keyword evidence="8" id="KW-0325">Glycoprotein</keyword>
<dbReference type="SMART" id="SM00097">
    <property type="entry name" value="WNT1"/>
    <property type="match status" value="1"/>
</dbReference>
<evidence type="ECO:0000313" key="12">
    <source>
        <dbReference type="Proteomes" id="UP000271974"/>
    </source>
</evidence>
<name>A0A3S1B792_ELYCH</name>
<reference evidence="11 12" key="1">
    <citation type="submission" date="2019-01" db="EMBL/GenBank/DDBJ databases">
        <title>A draft genome assembly of the solar-powered sea slug Elysia chlorotica.</title>
        <authorList>
            <person name="Cai H."/>
            <person name="Li Q."/>
            <person name="Fang X."/>
            <person name="Li J."/>
            <person name="Curtis N.E."/>
            <person name="Altenburger A."/>
            <person name="Shibata T."/>
            <person name="Feng M."/>
            <person name="Maeda T."/>
            <person name="Schwartz J.A."/>
            <person name="Shigenobu S."/>
            <person name="Lundholm N."/>
            <person name="Nishiyama T."/>
            <person name="Yang H."/>
            <person name="Hasebe M."/>
            <person name="Li S."/>
            <person name="Pierce S.K."/>
            <person name="Wang J."/>
        </authorList>
    </citation>
    <scope>NUCLEOTIDE SEQUENCE [LARGE SCALE GENOMIC DNA]</scope>
    <source>
        <strain evidence="11">EC2010</strain>
        <tissue evidence="11">Whole organism of an adult</tissue>
    </source>
</reference>
<keyword evidence="9" id="KW-0449">Lipoprotein</keyword>
<keyword evidence="7" id="KW-1015">Disulfide bond</keyword>
<dbReference type="GO" id="GO:0005615">
    <property type="term" value="C:extracellular space"/>
    <property type="evidence" value="ECO:0007669"/>
    <property type="project" value="TreeGrafter"/>
</dbReference>
<dbReference type="GO" id="GO:0045165">
    <property type="term" value="P:cell fate commitment"/>
    <property type="evidence" value="ECO:0007669"/>
    <property type="project" value="TreeGrafter"/>
</dbReference>
<keyword evidence="3 10" id="KW-0217">Developmental protein</keyword>
<evidence type="ECO:0000256" key="1">
    <source>
        <dbReference type="ARBA" id="ARBA00004498"/>
    </source>
</evidence>
<evidence type="ECO:0000256" key="3">
    <source>
        <dbReference type="ARBA" id="ARBA00022473"/>
    </source>
</evidence>
<dbReference type="PANTHER" id="PTHR12027:SF112">
    <property type="entry name" value="PROTEIN WNT-2"/>
    <property type="match status" value="1"/>
</dbReference>
<evidence type="ECO:0000256" key="8">
    <source>
        <dbReference type="ARBA" id="ARBA00023180"/>
    </source>
</evidence>
<dbReference type="CDD" id="cd19339">
    <property type="entry name" value="Wnt_Wnt7"/>
    <property type="match status" value="1"/>
</dbReference>
<comment type="similarity">
    <text evidence="2 10">Belongs to the Wnt family.</text>
</comment>
<comment type="function">
    <text evidence="10">Ligand for members of the frizzled family of seven transmembrane receptors.</text>
</comment>
<dbReference type="GO" id="GO:0005109">
    <property type="term" value="F:frizzled binding"/>
    <property type="evidence" value="ECO:0007669"/>
    <property type="project" value="TreeGrafter"/>
</dbReference>
<comment type="caution">
    <text evidence="11">The sequence shown here is derived from an EMBL/GenBank/DDBJ whole genome shotgun (WGS) entry which is preliminary data.</text>
</comment>
<evidence type="ECO:0000256" key="6">
    <source>
        <dbReference type="ARBA" id="ARBA00022687"/>
    </source>
</evidence>
<dbReference type="OrthoDB" id="5945655at2759"/>
<proteinExistence type="inferred from homology"/>
<dbReference type="Gene3D" id="3.30.2460.20">
    <property type="match status" value="1"/>
</dbReference>
<dbReference type="GO" id="GO:0005125">
    <property type="term" value="F:cytokine activity"/>
    <property type="evidence" value="ECO:0007669"/>
    <property type="project" value="TreeGrafter"/>
</dbReference>
<keyword evidence="12" id="KW-1185">Reference proteome</keyword>
<feature type="non-terminal residue" evidence="11">
    <location>
        <position position="1"/>
    </location>
</feature>